<feature type="transmembrane region" description="Helical" evidence="8">
    <location>
        <begin position="128"/>
        <end position="144"/>
    </location>
</feature>
<dbReference type="InterPro" id="IPR004626">
    <property type="entry name" value="RarD"/>
</dbReference>
<feature type="transmembrane region" description="Helical" evidence="8">
    <location>
        <begin position="210"/>
        <end position="228"/>
    </location>
</feature>
<evidence type="ECO:0000256" key="4">
    <source>
        <dbReference type="ARBA" id="ARBA00022475"/>
    </source>
</evidence>
<evidence type="ECO:0000256" key="3">
    <source>
        <dbReference type="ARBA" id="ARBA00022448"/>
    </source>
</evidence>
<evidence type="ECO:0000313" key="10">
    <source>
        <dbReference type="Proteomes" id="UP000595053"/>
    </source>
</evidence>
<dbReference type="NCBIfam" id="TIGR00688">
    <property type="entry name" value="rarD"/>
    <property type="match status" value="1"/>
</dbReference>
<keyword evidence="6 8" id="KW-1133">Transmembrane helix</keyword>
<comment type="subcellular location">
    <subcellularLocation>
        <location evidence="1">Cell membrane</location>
        <topology evidence="1">Multi-pass membrane protein</topology>
    </subcellularLocation>
</comment>
<feature type="transmembrane region" description="Helical" evidence="8">
    <location>
        <begin position="99"/>
        <end position="121"/>
    </location>
</feature>
<evidence type="ECO:0000256" key="6">
    <source>
        <dbReference type="ARBA" id="ARBA00022989"/>
    </source>
</evidence>
<dbReference type="EMBL" id="CP063213">
    <property type="protein sequence ID" value="QOR46656.1"/>
    <property type="molecule type" value="Genomic_DNA"/>
</dbReference>
<dbReference type="AlphaFoldDB" id="A0A7M1QXS9"/>
<dbReference type="InterPro" id="IPR037185">
    <property type="entry name" value="EmrE-like"/>
</dbReference>
<dbReference type="GO" id="GO:0005886">
    <property type="term" value="C:plasma membrane"/>
    <property type="evidence" value="ECO:0007669"/>
    <property type="project" value="UniProtKB-SubCell"/>
</dbReference>
<protein>
    <submittedName>
        <fullName evidence="9">EamA family transporter RarD</fullName>
    </submittedName>
</protein>
<feature type="transmembrane region" description="Helical" evidence="8">
    <location>
        <begin position="262"/>
        <end position="280"/>
    </location>
</feature>
<keyword evidence="3" id="KW-0813">Transport</keyword>
<feature type="transmembrane region" description="Helical" evidence="8">
    <location>
        <begin position="179"/>
        <end position="198"/>
    </location>
</feature>
<feature type="transmembrane region" description="Helical" evidence="8">
    <location>
        <begin position="235"/>
        <end position="256"/>
    </location>
</feature>
<dbReference type="Proteomes" id="UP000595053">
    <property type="component" value="Chromosome"/>
</dbReference>
<organism evidence="9 10">
    <name type="scientific">Trueperella pecoris</name>
    <dbReference type="NCBI Taxonomy" id="2733571"/>
    <lineage>
        <taxon>Bacteria</taxon>
        <taxon>Bacillati</taxon>
        <taxon>Actinomycetota</taxon>
        <taxon>Actinomycetes</taxon>
        <taxon>Actinomycetales</taxon>
        <taxon>Actinomycetaceae</taxon>
        <taxon>Trueperella</taxon>
    </lineage>
</organism>
<sequence length="315" mass="34294">MVGRGVVISLLSSVTFAALSFVAAQLSALSGAQVWAWRIMLTVPGILILLAASGRWLWFSSEFRRVVDQPRKLLAYAFTVPMLASQMWLFGWAPQSGNTLALSMGYFLLPIVMVIAGRVIFKESLSPLTIVATCIASSAIVFEMVRAGGLGWVTAWVALGYPAYFVLRRIFETDGVGALTWEMALAMPLALAVAVRSAEADPLLSPRLGILLLMLGVLSVIGVVTYVMAAKLLPYAVFGLLSYVEPILVTCVAALIGERIMGAEWVTYIGIWLAVIVLAVDGVRSMAQRRSFALSAARPWRRRRQALGREGSRRR</sequence>
<evidence type="ECO:0000256" key="7">
    <source>
        <dbReference type="ARBA" id="ARBA00023136"/>
    </source>
</evidence>
<evidence type="ECO:0000256" key="1">
    <source>
        <dbReference type="ARBA" id="ARBA00004651"/>
    </source>
</evidence>
<comment type="similarity">
    <text evidence="2">Belongs to the EamA transporter family.</text>
</comment>
<name>A0A7M1QXS9_9ACTO</name>
<keyword evidence="7 8" id="KW-0472">Membrane</keyword>
<feature type="transmembrane region" description="Helical" evidence="8">
    <location>
        <begin position="150"/>
        <end position="167"/>
    </location>
</feature>
<evidence type="ECO:0000256" key="8">
    <source>
        <dbReference type="SAM" id="Phobius"/>
    </source>
</evidence>
<keyword evidence="5 8" id="KW-0812">Transmembrane</keyword>
<dbReference type="SUPFAM" id="SSF103481">
    <property type="entry name" value="Multidrug resistance efflux transporter EmrE"/>
    <property type="match status" value="2"/>
</dbReference>
<evidence type="ECO:0000256" key="5">
    <source>
        <dbReference type="ARBA" id="ARBA00022692"/>
    </source>
</evidence>
<evidence type="ECO:0000256" key="2">
    <source>
        <dbReference type="ARBA" id="ARBA00007362"/>
    </source>
</evidence>
<keyword evidence="10" id="KW-1185">Reference proteome</keyword>
<proteinExistence type="inferred from homology"/>
<evidence type="ECO:0000313" key="9">
    <source>
        <dbReference type="EMBL" id="QOR46656.1"/>
    </source>
</evidence>
<feature type="transmembrane region" description="Helical" evidence="8">
    <location>
        <begin position="73"/>
        <end position="93"/>
    </location>
</feature>
<keyword evidence="4" id="KW-1003">Cell membrane</keyword>
<accession>A0A7M1QXS9</accession>
<feature type="transmembrane region" description="Helical" evidence="8">
    <location>
        <begin position="34"/>
        <end position="52"/>
    </location>
</feature>
<gene>
    <name evidence="9" type="primary">rarD</name>
    <name evidence="9" type="ORF">INS88_06035</name>
</gene>
<reference evidence="9 10" key="1">
    <citation type="submission" date="2020-10" db="EMBL/GenBank/DDBJ databases">
        <title>Trueperella pecoris sp. nov. isolated from bovine and porcine specimens.</title>
        <authorList>
            <person name="Schoenecker L."/>
            <person name="Schnydrig P."/>
            <person name="Brodard I."/>
            <person name="Thomann A."/>
            <person name="Hemphill A."/>
            <person name="Rodriguez-Campos S."/>
            <person name="Perreten V."/>
            <person name="Jores J."/>
            <person name="Kittl S."/>
        </authorList>
    </citation>
    <scope>NUCLEOTIDE SEQUENCE [LARGE SCALE GENOMIC DNA]</scope>
    <source>
        <strain evidence="9 10">15A0121</strain>
    </source>
</reference>